<feature type="repeat" description="ANK" evidence="3">
    <location>
        <begin position="115"/>
        <end position="147"/>
    </location>
</feature>
<dbReference type="Pfam" id="PF12796">
    <property type="entry name" value="Ank_2"/>
    <property type="match status" value="2"/>
</dbReference>
<evidence type="ECO:0000256" key="1">
    <source>
        <dbReference type="ARBA" id="ARBA00022737"/>
    </source>
</evidence>
<keyword evidence="1" id="KW-0677">Repeat</keyword>
<proteinExistence type="predicted"/>
<dbReference type="Proteomes" id="UP000695007">
    <property type="component" value="Unplaced"/>
</dbReference>
<dbReference type="PROSITE" id="PS50297">
    <property type="entry name" value="ANK_REP_REGION"/>
    <property type="match status" value="3"/>
</dbReference>
<evidence type="ECO:0000256" key="2">
    <source>
        <dbReference type="ARBA" id="ARBA00023043"/>
    </source>
</evidence>
<dbReference type="Gene3D" id="1.25.40.20">
    <property type="entry name" value="Ankyrin repeat-containing domain"/>
    <property type="match status" value="3"/>
</dbReference>
<dbReference type="PROSITE" id="PS50088">
    <property type="entry name" value="ANK_REPEAT"/>
    <property type="match status" value="3"/>
</dbReference>
<dbReference type="SUPFAM" id="SSF48403">
    <property type="entry name" value="Ankyrin repeat"/>
    <property type="match status" value="2"/>
</dbReference>
<dbReference type="GeneID" id="105365266"/>
<dbReference type="PRINTS" id="PR01415">
    <property type="entry name" value="ANKYRIN"/>
</dbReference>
<evidence type="ECO:0000313" key="5">
    <source>
        <dbReference type="RefSeq" id="XP_011501684.1"/>
    </source>
</evidence>
<sequence>MERRLALKINRVFEEVIRNKSYFDLNLLLFDGAKIEPLNDYNETPIHLAFKNNYLDAINLLFSNCKKNINYTDKDGLSHCHVACGTGNLKVVEDFIKNGVDLNIRVYSSTCDVHNNFTPLHFAIKYSKLEIIKLLLKNGADVNAADSLGRTPLHFICNISEETNDLVSSFNNFHKYHRLNYNSTKAISHKNIKLKILKHLMEYNANVNARDNDGNTPMMYIFKDYRNYEYNSEKKRLIIQLLAKKQKQIFKYLLYHKADPGIQNLYDDSILHYTIRSLQLSRRCQKYMLPYFDDREISEIVKLSLKHGANVNAINKLNETPLDIAVRLLSAEVVKILLKHNADITSIKLIHNDENYFYYPNILPCFEATDNLLSIINALLSKGLHFSRADKMTLLRFVVCNNVNCRYGDINVRNAPCILENLLELGTNDNILNTFNKLSLTESFAEIFDFQIFKYITKIKSSNIYINKDIESSLRGQKIHRWLDLYNEKFNNYINEANRMKIVMFNNNKSISDILCSQPEKYNLKNSNYKEILLSRNFHKNFYHYRGIIKGYFTKIIIRRLVLKLTNDSLRMLYRTTLPDLCHEKISNFLSNEDLWNVCLSTAI</sequence>
<keyword evidence="4" id="KW-1185">Reference proteome</keyword>
<dbReference type="InterPro" id="IPR036770">
    <property type="entry name" value="Ankyrin_rpt-contain_sf"/>
</dbReference>
<dbReference type="AlphaFoldDB" id="A0AAJ6YP79"/>
<evidence type="ECO:0000313" key="4">
    <source>
        <dbReference type="Proteomes" id="UP000695007"/>
    </source>
</evidence>
<keyword evidence="2 3" id="KW-0040">ANK repeat</keyword>
<dbReference type="PANTHER" id="PTHR24126">
    <property type="entry name" value="ANKYRIN REPEAT, PH AND SEC7 DOMAIN CONTAINING PROTEIN SECG-RELATED"/>
    <property type="match status" value="1"/>
</dbReference>
<dbReference type="Pfam" id="PF13857">
    <property type="entry name" value="Ank_5"/>
    <property type="match status" value="1"/>
</dbReference>
<dbReference type="KEGG" id="csol:105365266"/>
<accession>A0AAJ6YP79</accession>
<protein>
    <submittedName>
        <fullName evidence="5">LOW QUALITY PROTEIN: ankyrin-1-like</fullName>
    </submittedName>
</protein>
<dbReference type="InterPro" id="IPR002110">
    <property type="entry name" value="Ankyrin_rpt"/>
</dbReference>
<evidence type="ECO:0000256" key="3">
    <source>
        <dbReference type="PROSITE-ProRule" id="PRU00023"/>
    </source>
</evidence>
<dbReference type="PANTHER" id="PTHR24126:SF14">
    <property type="entry name" value="ANK_REP_REGION DOMAIN-CONTAINING PROTEIN"/>
    <property type="match status" value="1"/>
</dbReference>
<organism evidence="4 5">
    <name type="scientific">Ceratosolen solmsi marchali</name>
    <dbReference type="NCBI Taxonomy" id="326594"/>
    <lineage>
        <taxon>Eukaryota</taxon>
        <taxon>Metazoa</taxon>
        <taxon>Ecdysozoa</taxon>
        <taxon>Arthropoda</taxon>
        <taxon>Hexapoda</taxon>
        <taxon>Insecta</taxon>
        <taxon>Pterygota</taxon>
        <taxon>Neoptera</taxon>
        <taxon>Endopterygota</taxon>
        <taxon>Hymenoptera</taxon>
        <taxon>Apocrita</taxon>
        <taxon>Proctotrupomorpha</taxon>
        <taxon>Chalcidoidea</taxon>
        <taxon>Agaonidae</taxon>
        <taxon>Agaoninae</taxon>
        <taxon>Ceratosolen</taxon>
    </lineage>
</organism>
<reference evidence="5" key="1">
    <citation type="submission" date="2025-08" db="UniProtKB">
        <authorList>
            <consortium name="RefSeq"/>
        </authorList>
    </citation>
    <scope>IDENTIFICATION</scope>
</reference>
<dbReference type="RefSeq" id="XP_011501684.1">
    <property type="nucleotide sequence ID" value="XM_011503382.1"/>
</dbReference>
<gene>
    <name evidence="5" type="primary">LOC105365266</name>
</gene>
<name>A0AAJ6YP79_9HYME</name>
<feature type="repeat" description="ANK" evidence="3">
    <location>
        <begin position="75"/>
        <end position="107"/>
    </location>
</feature>
<feature type="repeat" description="ANK" evidence="3">
    <location>
        <begin position="317"/>
        <end position="349"/>
    </location>
</feature>
<dbReference type="SMART" id="SM00248">
    <property type="entry name" value="ANK"/>
    <property type="match status" value="7"/>
</dbReference>